<dbReference type="SUPFAM" id="SSF53955">
    <property type="entry name" value="Lysozyme-like"/>
    <property type="match status" value="1"/>
</dbReference>
<keyword evidence="12" id="KW-0511">Multifunctional enzyme</keyword>
<keyword evidence="11" id="KW-0046">Antibiotic resistance</keyword>
<feature type="compositionally biased region" description="Polar residues" evidence="16">
    <location>
        <begin position="979"/>
        <end position="1000"/>
    </location>
</feature>
<feature type="region of interest" description="Disordered" evidence="16">
    <location>
        <begin position="1"/>
        <end position="44"/>
    </location>
</feature>
<dbReference type="InterPro" id="IPR001460">
    <property type="entry name" value="PCN-bd_Tpept"/>
</dbReference>
<comment type="subcellular location">
    <subcellularLocation>
        <location evidence="2">Cell membrane</location>
        <topology evidence="2">Single-pass type II membrane protein</topology>
    </subcellularLocation>
</comment>
<evidence type="ECO:0000256" key="13">
    <source>
        <dbReference type="ARBA" id="ARBA00034000"/>
    </source>
</evidence>
<dbReference type="Gene3D" id="1.10.3810.10">
    <property type="entry name" value="Biosynthetic peptidoglycan transglycosylase-like"/>
    <property type="match status" value="1"/>
</dbReference>
<comment type="catalytic activity">
    <reaction evidence="15">
        <text>[GlcNAc-(1-&gt;4)-Mur2Ac(oyl-L-Ala-gamma-D-Glu-L-Lys-D-Ala-D-Ala)](n)-di-trans,octa-cis-undecaprenyl diphosphate + beta-D-GlcNAc-(1-&gt;4)-Mur2Ac(oyl-L-Ala-gamma-D-Glu-L-Lys-D-Ala-D-Ala)-di-trans,octa-cis-undecaprenyl diphosphate = [GlcNAc-(1-&gt;4)-Mur2Ac(oyl-L-Ala-gamma-D-Glu-L-Lys-D-Ala-D-Ala)](n+1)-di-trans,octa-cis-undecaprenyl diphosphate + di-trans,octa-cis-undecaprenyl diphosphate + H(+)</text>
        <dbReference type="Rhea" id="RHEA:23708"/>
        <dbReference type="Rhea" id="RHEA-COMP:9602"/>
        <dbReference type="Rhea" id="RHEA-COMP:9603"/>
        <dbReference type="ChEBI" id="CHEBI:15378"/>
        <dbReference type="ChEBI" id="CHEBI:58405"/>
        <dbReference type="ChEBI" id="CHEBI:60033"/>
        <dbReference type="ChEBI" id="CHEBI:78435"/>
        <dbReference type="EC" id="2.4.99.28"/>
    </reaction>
</comment>
<dbReference type="GO" id="GO:0006508">
    <property type="term" value="P:proteolysis"/>
    <property type="evidence" value="ECO:0007669"/>
    <property type="project" value="UniProtKB-KW"/>
</dbReference>
<evidence type="ECO:0000256" key="15">
    <source>
        <dbReference type="ARBA" id="ARBA00049902"/>
    </source>
</evidence>
<evidence type="ECO:0000259" key="19">
    <source>
        <dbReference type="Pfam" id="PF00912"/>
    </source>
</evidence>
<keyword evidence="17" id="KW-1133">Transmembrane helix</keyword>
<keyword evidence="7" id="KW-0328">Glycosyltransferase</keyword>
<dbReference type="GO" id="GO:0008955">
    <property type="term" value="F:peptidoglycan glycosyltransferase activity"/>
    <property type="evidence" value="ECO:0007669"/>
    <property type="project" value="UniProtKB-EC"/>
</dbReference>
<dbReference type="EC" id="3.4.16.4" evidence="3"/>
<evidence type="ECO:0000256" key="3">
    <source>
        <dbReference type="ARBA" id="ARBA00012448"/>
    </source>
</evidence>
<protein>
    <recommendedName>
        <fullName evidence="4">Penicillin-binding protein 1A</fullName>
        <ecNumber evidence="14">2.4.99.28</ecNumber>
        <ecNumber evidence="3">3.4.16.4</ecNumber>
    </recommendedName>
</protein>
<keyword evidence="10" id="KW-0735">Signal-anchor</keyword>
<feature type="domain" description="Glycosyl transferase family 51" evidence="19">
    <location>
        <begin position="111"/>
        <end position="285"/>
    </location>
</feature>
<keyword evidence="8" id="KW-0808">Transferase</keyword>
<dbReference type="InterPro" id="IPR012338">
    <property type="entry name" value="Beta-lactam/transpept-like"/>
</dbReference>
<evidence type="ECO:0000256" key="2">
    <source>
        <dbReference type="ARBA" id="ARBA00004401"/>
    </source>
</evidence>
<evidence type="ECO:0000256" key="7">
    <source>
        <dbReference type="ARBA" id="ARBA00022676"/>
    </source>
</evidence>
<dbReference type="AlphaFoldDB" id="A0ABC9TSH7"/>
<comment type="function">
    <text evidence="1">Cell wall formation. Synthesis of cross-linked peptidoglycan from the lipid intermediates. The enzyme has a penicillin-insensitive transglycosylase N-terminal domain (formation of linear glycan strands) and a penicillin-sensitive transpeptidase C-terminal domain (cross-linking of the peptide subunits).</text>
</comment>
<dbReference type="PANTHER" id="PTHR32282">
    <property type="entry name" value="BINDING PROTEIN TRANSPEPTIDASE, PUTATIVE-RELATED"/>
    <property type="match status" value="1"/>
</dbReference>
<gene>
    <name evidence="20" type="ORF">CLOSYM_04194</name>
</gene>
<keyword evidence="17" id="KW-0472">Membrane</keyword>
<evidence type="ECO:0000256" key="11">
    <source>
        <dbReference type="ARBA" id="ARBA00023251"/>
    </source>
</evidence>
<dbReference type="SUPFAM" id="SSF56601">
    <property type="entry name" value="beta-lactamase/transpeptidase-like"/>
    <property type="match status" value="1"/>
</dbReference>
<dbReference type="InterPro" id="IPR050396">
    <property type="entry name" value="Glycosyltr_51/Transpeptidase"/>
</dbReference>
<evidence type="ECO:0000256" key="17">
    <source>
        <dbReference type="SAM" id="Phobius"/>
    </source>
</evidence>
<dbReference type="GO" id="GO:0005886">
    <property type="term" value="C:plasma membrane"/>
    <property type="evidence" value="ECO:0007669"/>
    <property type="project" value="UniProtKB-SubCell"/>
</dbReference>
<dbReference type="GO" id="GO:0046677">
    <property type="term" value="P:response to antibiotic"/>
    <property type="evidence" value="ECO:0007669"/>
    <property type="project" value="UniProtKB-KW"/>
</dbReference>
<reference evidence="20 21" key="1">
    <citation type="submission" date="2013-07" db="EMBL/GenBank/DDBJ databases">
        <authorList>
            <person name="Weinstock G."/>
            <person name="Sodergren E."/>
            <person name="Wylie T."/>
            <person name="Fulton L."/>
            <person name="Fulton R."/>
            <person name="Fronick C."/>
            <person name="O'Laughlin M."/>
            <person name="Godfrey J."/>
            <person name="Miner T."/>
            <person name="Herter B."/>
            <person name="Appelbaum E."/>
            <person name="Cordes M."/>
            <person name="Lek S."/>
            <person name="Wollam A."/>
            <person name="Pepin K.H."/>
            <person name="Palsikar V.B."/>
            <person name="Mitreva M."/>
            <person name="Wilson R.K."/>
        </authorList>
    </citation>
    <scope>NUCLEOTIDE SEQUENCE [LARGE SCALE GENOMIC DNA]</scope>
    <source>
        <strain evidence="20 21">ATCC 14940</strain>
    </source>
</reference>
<feature type="compositionally biased region" description="Low complexity" evidence="16">
    <location>
        <begin position="883"/>
        <end position="897"/>
    </location>
</feature>
<feature type="transmembrane region" description="Helical" evidence="17">
    <location>
        <begin position="53"/>
        <end position="73"/>
    </location>
</feature>
<dbReference type="PANTHER" id="PTHR32282:SF33">
    <property type="entry name" value="PEPTIDOGLYCAN GLYCOSYLTRANSFERASE"/>
    <property type="match status" value="1"/>
</dbReference>
<dbReference type="InterPro" id="IPR023346">
    <property type="entry name" value="Lysozyme-like_dom_sf"/>
</dbReference>
<dbReference type="Gene3D" id="3.40.710.10">
    <property type="entry name" value="DD-peptidase/beta-lactamase superfamily"/>
    <property type="match status" value="1"/>
</dbReference>
<dbReference type="GO" id="GO:0009002">
    <property type="term" value="F:serine-type D-Ala-D-Ala carboxypeptidase activity"/>
    <property type="evidence" value="ECO:0007669"/>
    <property type="project" value="UniProtKB-EC"/>
</dbReference>
<accession>A0ABC9TSH7</accession>
<dbReference type="InterPro" id="IPR001264">
    <property type="entry name" value="Glyco_trans_51"/>
</dbReference>
<evidence type="ECO:0000256" key="6">
    <source>
        <dbReference type="ARBA" id="ARBA00022670"/>
    </source>
</evidence>
<evidence type="ECO:0000256" key="1">
    <source>
        <dbReference type="ARBA" id="ARBA00002624"/>
    </source>
</evidence>
<dbReference type="Pfam" id="PF00912">
    <property type="entry name" value="Transgly"/>
    <property type="match status" value="1"/>
</dbReference>
<evidence type="ECO:0000256" key="4">
    <source>
        <dbReference type="ARBA" id="ARBA00018638"/>
    </source>
</evidence>
<organism evidence="20 21">
    <name type="scientific">[Clostridium] symbiosum ATCC 14940</name>
    <dbReference type="NCBI Taxonomy" id="411472"/>
    <lineage>
        <taxon>Bacteria</taxon>
        <taxon>Bacillati</taxon>
        <taxon>Bacillota</taxon>
        <taxon>Clostridia</taxon>
        <taxon>Lachnospirales</taxon>
        <taxon>Lachnospiraceae</taxon>
        <taxon>Otoolea</taxon>
    </lineage>
</organism>
<name>A0ABC9TSH7_CLOSY</name>
<evidence type="ECO:0000256" key="12">
    <source>
        <dbReference type="ARBA" id="ARBA00023268"/>
    </source>
</evidence>
<dbReference type="EMBL" id="AWSU01000339">
    <property type="protein sequence ID" value="ERI74276.1"/>
    <property type="molecule type" value="Genomic_DNA"/>
</dbReference>
<keyword evidence="6" id="KW-0645">Protease</keyword>
<feature type="compositionally biased region" description="Basic and acidic residues" evidence="16">
    <location>
        <begin position="910"/>
        <end position="978"/>
    </location>
</feature>
<evidence type="ECO:0000256" key="9">
    <source>
        <dbReference type="ARBA" id="ARBA00022801"/>
    </source>
</evidence>
<comment type="caution">
    <text evidence="20">The sequence shown here is derived from an EMBL/GenBank/DDBJ whole genome shotgun (WGS) entry which is preliminary data.</text>
</comment>
<feature type="compositionally biased region" description="Basic and acidic residues" evidence="16">
    <location>
        <begin position="13"/>
        <end position="41"/>
    </location>
</feature>
<dbReference type="Pfam" id="PF00905">
    <property type="entry name" value="Transpeptidase"/>
    <property type="match status" value="1"/>
</dbReference>
<evidence type="ECO:0000256" key="14">
    <source>
        <dbReference type="ARBA" id="ARBA00044770"/>
    </source>
</evidence>
<sequence length="1000" mass="110404">MTDGRAEVLGGIMEDRKNSSNRYDNERPIPKRRGRQPDKAKGSRRKKSSVWKVILASLILCLLAAAGTGAYILKGIIDQAPDITALSLRPEGFATTIYDSAGNETERLVMEGTNREEASYEEFPEDLVNAFIAIEDERFWTNKGIDIRAILRAVKGVLTRNSSAGGGSTITQQLIKNAVFQGGMETSFKDRLERKIQEQYLAVRLNQMVDKKTIMTNYLNTINLGSNTLGVKVAARRYFDKDVSDLTLSECAVLAGITKNPSKLNPLTGAGENEKRRKIILGKMQEQGMITEEEKEEALADDVYDRIQNVDVTARASATPYSYFTDEVIEQVTEALMDRLGYSEAIARKMLYGGGLSIYTTQDARIQAIVDEEINNPENYKAAYLSADYRLSIRHSDGSMSHYSEQDIRKYHNEELKDNYNGLYANAEEVQADVDRFKAKYIAQGDEIAGESLQTVIQPQVSFVLMDQRTGEVKAISGGRGEKTASRTLNRATNTLRQPGSTFKVIASFAPALDSMGATLATTYYDAPYSVGKKSFRNWYSKFLGYSNIREGIVYSMNIVAVRCMMETISPELGVQYAEKMGITTMSDKDYNASTALGGITSGVSNLELTGAYAAIAAGGVYTKPVFFTKIVDHDGKVLIENVPERHQALKPQTAFLLTDALREAVSGGAKFASVKVSPTGGRARVPGMTTAGKSGTTTASKDLWFTGFTPYYTAGIWSGNDASQPISGGSSYHKDIWKKIMERVHEGLPDPGFPVPDGIVKVQICRKSGKLAIPGVCTNEPRGNAVYTEYFEAGTEPTLLCDRHVKTEICTESGQAATEFCPETAEGVFLVVPFGEGATDDSQYTLPPRCGLHGDLSSVILPPGTEGGEQKETEGSVERESTSWWESWPSWESRPTQPQPSRPSWETKPTQESRPPWETKPTQESKPPWEPKPTQESKPSWETKPTQESKPPWEPKPTQESKPPWEPKPTQESKPSWETRPAQQGTQSGGSQENNWWGR</sequence>
<evidence type="ECO:0000313" key="21">
    <source>
        <dbReference type="Proteomes" id="UP000016491"/>
    </source>
</evidence>
<feature type="compositionally biased region" description="Basic and acidic residues" evidence="16">
    <location>
        <begin position="869"/>
        <end position="882"/>
    </location>
</feature>
<feature type="domain" description="Penicillin-binding protein transpeptidase" evidence="18">
    <location>
        <begin position="462"/>
        <end position="743"/>
    </location>
</feature>
<evidence type="ECO:0000259" key="18">
    <source>
        <dbReference type="Pfam" id="PF00905"/>
    </source>
</evidence>
<dbReference type="InterPro" id="IPR036950">
    <property type="entry name" value="PBP_transglycosylase"/>
</dbReference>
<evidence type="ECO:0000256" key="16">
    <source>
        <dbReference type="SAM" id="MobiDB-lite"/>
    </source>
</evidence>
<dbReference type="Proteomes" id="UP000016491">
    <property type="component" value="Unassembled WGS sequence"/>
</dbReference>
<proteinExistence type="predicted"/>
<keyword evidence="5" id="KW-0121">Carboxypeptidase</keyword>
<comment type="catalytic activity">
    <reaction evidence="13">
        <text>Preferential cleavage: (Ac)2-L-Lys-D-Ala-|-D-Ala. Also transpeptidation of peptidyl-alanyl moieties that are N-acyl substituents of D-alanine.</text>
        <dbReference type="EC" id="3.4.16.4"/>
    </reaction>
</comment>
<keyword evidence="17" id="KW-0812">Transmembrane</keyword>
<evidence type="ECO:0000256" key="10">
    <source>
        <dbReference type="ARBA" id="ARBA00022968"/>
    </source>
</evidence>
<keyword evidence="9" id="KW-0378">Hydrolase</keyword>
<evidence type="ECO:0000256" key="8">
    <source>
        <dbReference type="ARBA" id="ARBA00022679"/>
    </source>
</evidence>
<evidence type="ECO:0000256" key="5">
    <source>
        <dbReference type="ARBA" id="ARBA00022645"/>
    </source>
</evidence>
<dbReference type="EC" id="2.4.99.28" evidence="14"/>
<evidence type="ECO:0000313" key="20">
    <source>
        <dbReference type="EMBL" id="ERI74276.1"/>
    </source>
</evidence>
<feature type="region of interest" description="Disordered" evidence="16">
    <location>
        <begin position="856"/>
        <end position="1000"/>
    </location>
</feature>